<feature type="domain" description="RRM" evidence="4">
    <location>
        <begin position="65"/>
        <end position="141"/>
    </location>
</feature>
<name>A0A1I7YSF3_9BILA</name>
<sequence>MATSCKLEEEEMKKLEARMMEIEREAKEMQQLHRQVVEELGPPQQSEETQPYIPTPEEQAEIDSRSVYVGNVDYETTPTELAEHFGTVDVERITIMTNKYTGEPKGYAYMEFKSREAMERAIALDGTSFRGRELKIREKRTNIPGMTTTNRMMPRGRVLGGMIVKNARGFPRGFPRGGRLMRPRGGGPM</sequence>
<dbReference type="InterPro" id="IPR035979">
    <property type="entry name" value="RBD_domain_sf"/>
</dbReference>
<dbReference type="PROSITE" id="PS50102">
    <property type="entry name" value="RRM"/>
    <property type="match status" value="1"/>
</dbReference>
<dbReference type="WBParaSite" id="L893_g19024.t1">
    <property type="protein sequence ID" value="L893_g19024.t1"/>
    <property type="gene ID" value="L893_g19024"/>
</dbReference>
<dbReference type="SMART" id="SM00360">
    <property type="entry name" value="RRM"/>
    <property type="match status" value="1"/>
</dbReference>
<dbReference type="Proteomes" id="UP000095287">
    <property type="component" value="Unplaced"/>
</dbReference>
<organism evidence="5 6">
    <name type="scientific">Steinernema glaseri</name>
    <dbReference type="NCBI Taxonomy" id="37863"/>
    <lineage>
        <taxon>Eukaryota</taxon>
        <taxon>Metazoa</taxon>
        <taxon>Ecdysozoa</taxon>
        <taxon>Nematoda</taxon>
        <taxon>Chromadorea</taxon>
        <taxon>Rhabditida</taxon>
        <taxon>Tylenchina</taxon>
        <taxon>Panagrolaimomorpha</taxon>
        <taxon>Strongyloidoidea</taxon>
        <taxon>Steinernematidae</taxon>
        <taxon>Steinernema</taxon>
    </lineage>
</organism>
<dbReference type="InterPro" id="IPR000504">
    <property type="entry name" value="RRM_dom"/>
</dbReference>
<reference evidence="6" key="1">
    <citation type="submission" date="2016-11" db="UniProtKB">
        <authorList>
            <consortium name="WormBaseParasite"/>
        </authorList>
    </citation>
    <scope>IDENTIFICATION</scope>
</reference>
<feature type="region of interest" description="Disordered" evidence="3">
    <location>
        <begin position="38"/>
        <end position="57"/>
    </location>
</feature>
<evidence type="ECO:0000256" key="3">
    <source>
        <dbReference type="SAM" id="MobiDB-lite"/>
    </source>
</evidence>
<evidence type="ECO:0000313" key="5">
    <source>
        <dbReference type="Proteomes" id="UP000095287"/>
    </source>
</evidence>
<evidence type="ECO:0000313" key="6">
    <source>
        <dbReference type="WBParaSite" id="L893_g19024.t1"/>
    </source>
</evidence>
<dbReference type="SUPFAM" id="SSF54928">
    <property type="entry name" value="RNA-binding domain, RBD"/>
    <property type="match status" value="1"/>
</dbReference>
<dbReference type="AlphaFoldDB" id="A0A1I7YSF3"/>
<dbReference type="GO" id="GO:0008143">
    <property type="term" value="F:poly(A) binding"/>
    <property type="evidence" value="ECO:0007669"/>
    <property type="project" value="TreeGrafter"/>
</dbReference>
<keyword evidence="5" id="KW-1185">Reference proteome</keyword>
<dbReference type="PANTHER" id="PTHR23236">
    <property type="entry name" value="EUKARYOTIC TRANSLATION INITIATION FACTOR 4B/4H"/>
    <property type="match status" value="1"/>
</dbReference>
<keyword evidence="1 2" id="KW-0694">RNA-binding</keyword>
<protein>
    <submittedName>
        <fullName evidence="6">RRM domain-containing protein</fullName>
    </submittedName>
</protein>
<dbReference type="InterPro" id="IPR012677">
    <property type="entry name" value="Nucleotide-bd_a/b_plait_sf"/>
</dbReference>
<accession>A0A1I7YSF3</accession>
<evidence type="ECO:0000256" key="1">
    <source>
        <dbReference type="ARBA" id="ARBA00022884"/>
    </source>
</evidence>
<dbReference type="Pfam" id="PF00076">
    <property type="entry name" value="RRM_1"/>
    <property type="match status" value="1"/>
</dbReference>
<dbReference type="Gene3D" id="3.30.70.330">
    <property type="match status" value="1"/>
</dbReference>
<evidence type="ECO:0000259" key="4">
    <source>
        <dbReference type="PROSITE" id="PS50102"/>
    </source>
</evidence>
<proteinExistence type="predicted"/>
<evidence type="ECO:0000256" key="2">
    <source>
        <dbReference type="PROSITE-ProRule" id="PRU00176"/>
    </source>
</evidence>
<dbReference type="PANTHER" id="PTHR23236:SF12">
    <property type="entry name" value="EUKARYOTIC INITIATION FACTOR 4B-RELATED"/>
    <property type="match status" value="1"/>
</dbReference>